<accession>A0A0F8BGA0</accession>
<proteinExistence type="inferred from homology"/>
<dbReference type="Pfam" id="PF00582">
    <property type="entry name" value="Usp"/>
    <property type="match status" value="1"/>
</dbReference>
<keyword evidence="3" id="KW-0067">ATP-binding</keyword>
<evidence type="ECO:0000313" key="5">
    <source>
        <dbReference type="EMBL" id="KKF39123.1"/>
    </source>
</evidence>
<dbReference type="CDD" id="cd00293">
    <property type="entry name" value="USP-like"/>
    <property type="match status" value="1"/>
</dbReference>
<dbReference type="RefSeq" id="WP_050026871.1">
    <property type="nucleotide sequence ID" value="NZ_JNFH02000110.1"/>
</dbReference>
<dbReference type="AlphaFoldDB" id="A0A0F8BGA0"/>
<dbReference type="InterPro" id="IPR014729">
    <property type="entry name" value="Rossmann-like_a/b/a_fold"/>
</dbReference>
<dbReference type="InterPro" id="IPR006015">
    <property type="entry name" value="Universal_stress_UspA"/>
</dbReference>
<dbReference type="PANTHER" id="PTHR46268">
    <property type="entry name" value="STRESS RESPONSE PROTEIN NHAX"/>
    <property type="match status" value="1"/>
</dbReference>
<evidence type="ECO:0000259" key="4">
    <source>
        <dbReference type="Pfam" id="PF00582"/>
    </source>
</evidence>
<comment type="caution">
    <text evidence="5">The sequence shown here is derived from an EMBL/GenBank/DDBJ whole genome shotgun (WGS) entry which is preliminary data.</text>
</comment>
<evidence type="ECO:0000256" key="1">
    <source>
        <dbReference type="ARBA" id="ARBA00008791"/>
    </source>
</evidence>
<evidence type="ECO:0000256" key="2">
    <source>
        <dbReference type="ARBA" id="ARBA00022741"/>
    </source>
</evidence>
<feature type="domain" description="UspA" evidence="4">
    <location>
        <begin position="1"/>
        <end position="139"/>
    </location>
</feature>
<protein>
    <submittedName>
        <fullName evidence="5">Universal stress protein</fullName>
    </submittedName>
</protein>
<evidence type="ECO:0000313" key="6">
    <source>
        <dbReference type="Proteomes" id="UP000053331"/>
    </source>
</evidence>
<keyword evidence="2" id="KW-0547">Nucleotide-binding</keyword>
<dbReference type="SUPFAM" id="SSF52402">
    <property type="entry name" value="Adenine nucleotide alpha hydrolases-like"/>
    <property type="match status" value="1"/>
</dbReference>
<keyword evidence="6" id="KW-1185">Reference proteome</keyword>
<dbReference type="InterPro" id="IPR006016">
    <property type="entry name" value="UspA"/>
</dbReference>
<evidence type="ECO:0000256" key="3">
    <source>
        <dbReference type="ARBA" id="ARBA00022840"/>
    </source>
</evidence>
<reference evidence="5 6" key="1">
    <citation type="journal article" date="2015" name="Genome Announc.">
        <title>Draft genome sequence of a Halorubrum H3 strain isolated from the burlinskoye salt lake (Altai Krai, Russia).</title>
        <authorList>
            <person name="Rozanov A.S."/>
            <person name="Bryanskaya A.V."/>
            <person name="Malup T.K."/>
            <person name="Kotenko A.V."/>
            <person name="Peltek S.E."/>
        </authorList>
    </citation>
    <scope>NUCLEOTIDE SEQUENCE [LARGE SCALE GENOMIC DNA]</scope>
    <source>
        <strain evidence="5 6">H3</strain>
    </source>
</reference>
<dbReference type="PANTHER" id="PTHR46268:SF27">
    <property type="entry name" value="UNIVERSAL STRESS PROTEIN RV2623"/>
    <property type="match status" value="1"/>
</dbReference>
<dbReference type="EMBL" id="JNFH02000110">
    <property type="protein sequence ID" value="KKF39123.1"/>
    <property type="molecule type" value="Genomic_DNA"/>
</dbReference>
<gene>
    <name evidence="5" type="ORF">FK85_31080</name>
</gene>
<dbReference type="PRINTS" id="PR01438">
    <property type="entry name" value="UNVRSLSTRESS"/>
</dbReference>
<comment type="similarity">
    <text evidence="1">Belongs to the universal stress protein A family.</text>
</comment>
<dbReference type="Gene3D" id="3.40.50.620">
    <property type="entry name" value="HUPs"/>
    <property type="match status" value="1"/>
</dbReference>
<name>A0A0F8BGA0_9EURY</name>
<organism evidence="5 6">
    <name type="scientific">Halorubrum saccharovorum</name>
    <dbReference type="NCBI Taxonomy" id="2248"/>
    <lineage>
        <taxon>Archaea</taxon>
        <taxon>Methanobacteriati</taxon>
        <taxon>Methanobacteriota</taxon>
        <taxon>Stenosarchaea group</taxon>
        <taxon>Halobacteria</taxon>
        <taxon>Halobacteriales</taxon>
        <taxon>Haloferacaceae</taxon>
        <taxon>Halorubrum</taxon>
    </lineage>
</organism>
<dbReference type="OrthoDB" id="105697at2157"/>
<sequence length="139" mass="14544">MISRVLVPMDESEMAERALRFALEAHPDAEIVVLHVVGQPSSMMGGAAGLALADDTEEAARELASDLLERATEIAAESGTEIKTDVMAGHPARSVVEASEEFDVVVIGSHSGSLADRLLVGNIAEKIVRGSAAPVTVVR</sequence>
<dbReference type="GO" id="GO:0005524">
    <property type="term" value="F:ATP binding"/>
    <property type="evidence" value="ECO:0007669"/>
    <property type="project" value="UniProtKB-KW"/>
</dbReference>
<dbReference type="Proteomes" id="UP000053331">
    <property type="component" value="Unassembled WGS sequence"/>
</dbReference>